<dbReference type="Pfam" id="PF00691">
    <property type="entry name" value="OmpA"/>
    <property type="match status" value="1"/>
</dbReference>
<dbReference type="InterPro" id="IPR006665">
    <property type="entry name" value="OmpA-like"/>
</dbReference>
<dbReference type="Gene3D" id="3.30.1330.60">
    <property type="entry name" value="OmpA-like domain"/>
    <property type="match status" value="1"/>
</dbReference>
<reference evidence="12 13" key="1">
    <citation type="submission" date="2009-09" db="EMBL/GenBank/DDBJ databases">
        <authorList>
            <person name="Weinstock G."/>
            <person name="Sodergren E."/>
            <person name="Clifton S."/>
            <person name="Fulton L."/>
            <person name="Fulton B."/>
            <person name="Courtney L."/>
            <person name="Fronick C."/>
            <person name="Harrison M."/>
            <person name="Strong C."/>
            <person name="Farmer C."/>
            <person name="Delahaunty K."/>
            <person name="Markovic C."/>
            <person name="Hall O."/>
            <person name="Minx P."/>
            <person name="Tomlinson C."/>
            <person name="Mitreva M."/>
            <person name="Nelson J."/>
            <person name="Hou S."/>
            <person name="Wollam A."/>
            <person name="Pepin K.H."/>
            <person name="Johnson M."/>
            <person name="Bhonagiri V."/>
            <person name="Nash W.E."/>
            <person name="Warren W."/>
            <person name="Chinwalla A."/>
            <person name="Mardis E.R."/>
            <person name="Wilson R.K."/>
        </authorList>
    </citation>
    <scope>NUCLEOTIDE SEQUENCE [LARGE SCALE GENOMIC DNA]</scope>
    <source>
        <strain evidence="12">ATCC 35185</strain>
        <strain evidence="13">ATCC 35185 / DSM 20758 / VPI D19B-28</strain>
    </source>
</reference>
<evidence type="ECO:0000259" key="10">
    <source>
        <dbReference type="PROSITE" id="PS51123"/>
    </source>
</evidence>
<comment type="similarity">
    <text evidence="2">Belongs to the MotB family.</text>
</comment>
<dbReference type="PANTHER" id="PTHR30329:SF21">
    <property type="entry name" value="LIPOPROTEIN YIAD-RELATED"/>
    <property type="match status" value="1"/>
</dbReference>
<evidence type="ECO:0000256" key="3">
    <source>
        <dbReference type="ARBA" id="ARBA00022475"/>
    </source>
</evidence>
<feature type="transmembrane region" description="Helical" evidence="9">
    <location>
        <begin position="20"/>
        <end position="40"/>
    </location>
</feature>
<dbReference type="HOGENOM" id="CLU_016890_0_1_9"/>
<protein>
    <submittedName>
        <fullName evidence="12">OmpA family protein</fullName>
    </submittedName>
    <submittedName>
        <fullName evidence="11">OmpA/MotB domain protein</fullName>
    </submittedName>
</protein>
<name>C9LSY1_SELS3</name>
<sequence length="303" mass="33035">MARKKRHAPHEEEAGEAWLLPYSDLMTLLLATFIALYAMSATDSSKMAQMAQAFTAAFNTGGPSFFSQMGPSESRHAERVATEDKGNSAYIQEAKALEEVQKELDNYIKQNGLQGELNTTMTDDGLMIRIKEKALFPSGSAELVGEAQKIGPVVAGLLAKIPERVVISGHTDNVPIATARYPSNWELSSQRALNFMKFLFASNTSLNPARFSSIGYSEYRPIADNKTDEGRSQNRRVEVLIARTYQFNPDSSSTEILTAKPELPDASPNLSGGGTNPVITPMRPTAPGNVEQPQAPAPARQEQ</sequence>
<keyword evidence="3" id="KW-1003">Cell membrane</keyword>
<dbReference type="OrthoDB" id="9815217at2"/>
<dbReference type="Proteomes" id="UP000003505">
    <property type="component" value="Unassembled WGS sequence"/>
</dbReference>
<keyword evidence="4 9" id="KW-0812">Transmembrane</keyword>
<dbReference type="GO" id="GO:0005886">
    <property type="term" value="C:plasma membrane"/>
    <property type="evidence" value="ECO:0007669"/>
    <property type="project" value="UniProtKB-SubCell"/>
</dbReference>
<gene>
    <name evidence="11" type="ordered locus">Selsp_1613</name>
    <name evidence="12" type="ORF">SELSPUOL_00561</name>
</gene>
<comment type="subcellular location">
    <subcellularLocation>
        <location evidence="1">Cell membrane</location>
        <topology evidence="1">Single-pass membrane protein</topology>
    </subcellularLocation>
</comment>
<evidence type="ECO:0000256" key="5">
    <source>
        <dbReference type="ARBA" id="ARBA00022989"/>
    </source>
</evidence>
<dbReference type="STRING" id="546271.Selsp_1613"/>
<evidence type="ECO:0000256" key="7">
    <source>
        <dbReference type="PROSITE-ProRule" id="PRU00473"/>
    </source>
</evidence>
<dbReference type="eggNOG" id="COG1360">
    <property type="taxonomic scope" value="Bacteria"/>
</dbReference>
<evidence type="ECO:0000256" key="2">
    <source>
        <dbReference type="ARBA" id="ARBA00008914"/>
    </source>
</evidence>
<feature type="compositionally biased region" description="Low complexity" evidence="8">
    <location>
        <begin position="292"/>
        <end position="303"/>
    </location>
</feature>
<feature type="region of interest" description="Disordered" evidence="8">
    <location>
        <begin position="251"/>
        <end position="303"/>
    </location>
</feature>
<dbReference type="KEGG" id="ssg:Selsp_1613"/>
<dbReference type="SUPFAM" id="SSF103088">
    <property type="entry name" value="OmpA-like"/>
    <property type="match status" value="1"/>
</dbReference>
<dbReference type="EMBL" id="CP002637">
    <property type="protein sequence ID" value="AEC00569.1"/>
    <property type="molecule type" value="Genomic_DNA"/>
</dbReference>
<keyword evidence="14" id="KW-1185">Reference proteome</keyword>
<accession>C9LSY1</accession>
<evidence type="ECO:0000256" key="9">
    <source>
        <dbReference type="SAM" id="Phobius"/>
    </source>
</evidence>
<evidence type="ECO:0000256" key="8">
    <source>
        <dbReference type="SAM" id="MobiDB-lite"/>
    </source>
</evidence>
<evidence type="ECO:0000313" key="11">
    <source>
        <dbReference type="EMBL" id="AEC00569.1"/>
    </source>
</evidence>
<dbReference type="EMBL" id="ACKP02000011">
    <property type="protein sequence ID" value="EEX78080.1"/>
    <property type="molecule type" value="Genomic_DNA"/>
</dbReference>
<dbReference type="InterPro" id="IPR036737">
    <property type="entry name" value="OmpA-like_sf"/>
</dbReference>
<dbReference type="Pfam" id="PF13677">
    <property type="entry name" value="MotB_plug"/>
    <property type="match status" value="1"/>
</dbReference>
<feature type="domain" description="OmpA-like" evidence="10">
    <location>
        <begin position="123"/>
        <end position="245"/>
    </location>
</feature>
<keyword evidence="6 7" id="KW-0472">Membrane</keyword>
<dbReference type="CDD" id="cd07185">
    <property type="entry name" value="OmpA_C-like"/>
    <property type="match status" value="1"/>
</dbReference>
<evidence type="ECO:0000313" key="13">
    <source>
        <dbReference type="Proteomes" id="UP000003505"/>
    </source>
</evidence>
<evidence type="ECO:0000256" key="4">
    <source>
        <dbReference type="ARBA" id="ARBA00022692"/>
    </source>
</evidence>
<evidence type="ECO:0000313" key="12">
    <source>
        <dbReference type="EMBL" id="EEX78080.1"/>
    </source>
</evidence>
<keyword evidence="5 9" id="KW-1133">Transmembrane helix</keyword>
<evidence type="ECO:0000256" key="1">
    <source>
        <dbReference type="ARBA" id="ARBA00004162"/>
    </source>
</evidence>
<reference evidence="11 14" key="2">
    <citation type="submission" date="2011-04" db="EMBL/GenBank/DDBJ databases">
        <title>The complete genome of Selenomonas sputigena DSM 20758.</title>
        <authorList>
            <consortium name="US DOE Joint Genome Institute (JGI-PGF)"/>
            <person name="Lucas S."/>
            <person name="Copeland A."/>
            <person name="Lapidus A."/>
            <person name="Bruce D."/>
            <person name="Goodwin L."/>
            <person name="Pitluck S."/>
            <person name="Peters L."/>
            <person name="Kyrpides N."/>
            <person name="Mavromatis K."/>
            <person name="Ivanova N."/>
            <person name="Ovchinnikova G."/>
            <person name="Teshima H."/>
            <person name="Detter J.C."/>
            <person name="Tapia R."/>
            <person name="Han C."/>
            <person name="Land M."/>
            <person name="Hauser L."/>
            <person name="Markowitz V."/>
            <person name="Cheng J.-F."/>
            <person name="Hugenholtz P."/>
            <person name="Woyke T."/>
            <person name="Wu D."/>
            <person name="Gronow S."/>
            <person name="Wellnitz S."/>
            <person name="Schneider S."/>
            <person name="Klenk H.-P."/>
            <person name="Eisen J.A."/>
        </authorList>
    </citation>
    <scope>NUCLEOTIDE SEQUENCE [LARGE SCALE GENOMIC DNA]</scope>
    <source>
        <strain evidence="11">ATCC 35185</strain>
        <strain evidence="14">ATCC 35185 / DSM 20758 / VPI D19B-28</strain>
    </source>
</reference>
<dbReference type="InterPro" id="IPR025713">
    <property type="entry name" value="MotB-like_N_dom"/>
</dbReference>
<proteinExistence type="inferred from homology"/>
<dbReference type="Proteomes" id="UP000011124">
    <property type="component" value="Chromosome"/>
</dbReference>
<dbReference type="AlphaFoldDB" id="C9LSY1"/>
<dbReference type="PANTHER" id="PTHR30329">
    <property type="entry name" value="STATOR ELEMENT OF FLAGELLAR MOTOR COMPLEX"/>
    <property type="match status" value="1"/>
</dbReference>
<dbReference type="RefSeq" id="WP_006191421.1">
    <property type="nucleotide sequence ID" value="NC_015437.1"/>
</dbReference>
<dbReference type="PROSITE" id="PS51123">
    <property type="entry name" value="OMPA_2"/>
    <property type="match status" value="1"/>
</dbReference>
<evidence type="ECO:0000313" key="14">
    <source>
        <dbReference type="Proteomes" id="UP000011124"/>
    </source>
</evidence>
<evidence type="ECO:0000256" key="6">
    <source>
        <dbReference type="ARBA" id="ARBA00023136"/>
    </source>
</evidence>
<organism evidence="12 13">
    <name type="scientific">Selenomonas sputigena (strain ATCC 35185 / DSM 20758 / CCUG 44933 / VPI D19B-28)</name>
    <dbReference type="NCBI Taxonomy" id="546271"/>
    <lineage>
        <taxon>Bacteria</taxon>
        <taxon>Bacillati</taxon>
        <taxon>Bacillota</taxon>
        <taxon>Negativicutes</taxon>
        <taxon>Selenomonadales</taxon>
        <taxon>Selenomonadaceae</taxon>
        <taxon>Selenomonas</taxon>
    </lineage>
</organism>
<dbReference type="InterPro" id="IPR050330">
    <property type="entry name" value="Bact_OuterMem_StrucFunc"/>
</dbReference>